<dbReference type="PANTHER" id="PTHR46481:SF10">
    <property type="entry name" value="ZINC FINGER BED DOMAIN-CONTAINING PROTEIN 39"/>
    <property type="match status" value="1"/>
</dbReference>
<evidence type="ECO:0000256" key="2">
    <source>
        <dbReference type="ARBA" id="ARBA00022723"/>
    </source>
</evidence>
<gene>
    <name evidence="7" type="ORF">F5878DRAFT_546022</name>
</gene>
<keyword evidence="8" id="KW-1185">Reference proteome</keyword>
<dbReference type="Proteomes" id="UP001163846">
    <property type="component" value="Unassembled WGS sequence"/>
</dbReference>
<comment type="subcellular location">
    <subcellularLocation>
        <location evidence="1">Nucleus</location>
    </subcellularLocation>
</comment>
<evidence type="ECO:0000256" key="1">
    <source>
        <dbReference type="ARBA" id="ARBA00004123"/>
    </source>
</evidence>
<feature type="region of interest" description="Disordered" evidence="6">
    <location>
        <begin position="21"/>
        <end position="43"/>
    </location>
</feature>
<dbReference type="InterPro" id="IPR012337">
    <property type="entry name" value="RNaseH-like_sf"/>
</dbReference>
<dbReference type="AlphaFoldDB" id="A0AA38P0C0"/>
<feature type="compositionally biased region" description="Acidic residues" evidence="6">
    <location>
        <begin position="30"/>
        <end position="43"/>
    </location>
</feature>
<dbReference type="GO" id="GO:0005634">
    <property type="term" value="C:nucleus"/>
    <property type="evidence" value="ECO:0007669"/>
    <property type="project" value="UniProtKB-SubCell"/>
</dbReference>
<organism evidence="7 8">
    <name type="scientific">Lentinula raphanica</name>
    <dbReference type="NCBI Taxonomy" id="153919"/>
    <lineage>
        <taxon>Eukaryota</taxon>
        <taxon>Fungi</taxon>
        <taxon>Dikarya</taxon>
        <taxon>Basidiomycota</taxon>
        <taxon>Agaricomycotina</taxon>
        <taxon>Agaricomycetes</taxon>
        <taxon>Agaricomycetidae</taxon>
        <taxon>Agaricales</taxon>
        <taxon>Marasmiineae</taxon>
        <taxon>Omphalotaceae</taxon>
        <taxon>Lentinula</taxon>
    </lineage>
</organism>
<keyword evidence="3" id="KW-0863">Zinc-finger</keyword>
<dbReference type="SUPFAM" id="SSF53098">
    <property type="entry name" value="Ribonuclease H-like"/>
    <property type="match status" value="1"/>
</dbReference>
<protein>
    <submittedName>
        <fullName evidence="7">Uncharacterized protein</fullName>
    </submittedName>
</protein>
<dbReference type="PANTHER" id="PTHR46481">
    <property type="entry name" value="ZINC FINGER BED DOMAIN-CONTAINING PROTEIN 4"/>
    <property type="match status" value="1"/>
</dbReference>
<evidence type="ECO:0000256" key="3">
    <source>
        <dbReference type="ARBA" id="ARBA00022771"/>
    </source>
</evidence>
<comment type="caution">
    <text evidence="7">The sequence shown here is derived from an EMBL/GenBank/DDBJ whole genome shotgun (WGS) entry which is preliminary data.</text>
</comment>
<evidence type="ECO:0000256" key="5">
    <source>
        <dbReference type="ARBA" id="ARBA00023242"/>
    </source>
</evidence>
<keyword evidence="5" id="KW-0539">Nucleus</keyword>
<evidence type="ECO:0000256" key="6">
    <source>
        <dbReference type="SAM" id="MobiDB-lite"/>
    </source>
</evidence>
<proteinExistence type="predicted"/>
<reference evidence="7" key="1">
    <citation type="submission" date="2022-08" db="EMBL/GenBank/DDBJ databases">
        <authorList>
            <consortium name="DOE Joint Genome Institute"/>
            <person name="Min B."/>
            <person name="Riley R."/>
            <person name="Sierra-Patev S."/>
            <person name="Naranjo-Ortiz M."/>
            <person name="Looney B."/>
            <person name="Konkel Z."/>
            <person name="Slot J.C."/>
            <person name="Sakamoto Y."/>
            <person name="Steenwyk J.L."/>
            <person name="Rokas A."/>
            <person name="Carro J."/>
            <person name="Camarero S."/>
            <person name="Ferreira P."/>
            <person name="Molpeceres G."/>
            <person name="Ruiz-Duenas F.J."/>
            <person name="Serrano A."/>
            <person name="Henrissat B."/>
            <person name="Drula E."/>
            <person name="Hughes K.W."/>
            <person name="Mata J.L."/>
            <person name="Ishikawa N.K."/>
            <person name="Vargas-Isla R."/>
            <person name="Ushijima S."/>
            <person name="Smith C.A."/>
            <person name="Ahrendt S."/>
            <person name="Andreopoulos W."/>
            <person name="He G."/>
            <person name="Labutti K."/>
            <person name="Lipzen A."/>
            <person name="Ng V."/>
            <person name="Sandor L."/>
            <person name="Barry K."/>
            <person name="Martinez A.T."/>
            <person name="Xiao Y."/>
            <person name="Gibbons J.G."/>
            <person name="Terashima K."/>
            <person name="Hibbett D.S."/>
            <person name="Grigoriev I.V."/>
        </authorList>
    </citation>
    <scope>NUCLEOTIDE SEQUENCE</scope>
    <source>
        <strain evidence="7">TFB9207</strain>
    </source>
</reference>
<dbReference type="GO" id="GO:0008270">
    <property type="term" value="F:zinc ion binding"/>
    <property type="evidence" value="ECO:0007669"/>
    <property type="project" value="UniProtKB-KW"/>
</dbReference>
<sequence>MHVRCFAHTINLTAKGVLRPFEAGKTQPSEPDENESREDMDELASELRDLEENGAQERDDNEGFVDVLNEMSAGERATWQNEVTPVKSALYKTRKISFKIIHSTTGLLPRWREQVSDTEFADQVLPRDVATRWNSTYDMLAAFLRMKEPVVKFLDRASYGLSALALNDNEWDAIQGLVAVLKVSDFLFLSLTLLTYNP</sequence>
<dbReference type="EMBL" id="MU806641">
    <property type="protein sequence ID" value="KAJ3833743.1"/>
    <property type="molecule type" value="Genomic_DNA"/>
</dbReference>
<evidence type="ECO:0000313" key="8">
    <source>
        <dbReference type="Proteomes" id="UP001163846"/>
    </source>
</evidence>
<evidence type="ECO:0000256" key="4">
    <source>
        <dbReference type="ARBA" id="ARBA00022833"/>
    </source>
</evidence>
<evidence type="ECO:0000313" key="7">
    <source>
        <dbReference type="EMBL" id="KAJ3833743.1"/>
    </source>
</evidence>
<keyword evidence="2" id="KW-0479">Metal-binding</keyword>
<dbReference type="InterPro" id="IPR052035">
    <property type="entry name" value="ZnF_BED_domain_contain"/>
</dbReference>
<name>A0AA38P0C0_9AGAR</name>
<accession>A0AA38P0C0</accession>
<keyword evidence="4" id="KW-0862">Zinc</keyword>